<dbReference type="Proteomes" id="UP001156691">
    <property type="component" value="Unassembled WGS sequence"/>
</dbReference>
<evidence type="ECO:0000256" key="5">
    <source>
        <dbReference type="RuleBase" id="RU362125"/>
    </source>
</evidence>
<dbReference type="InterPro" id="IPR006089">
    <property type="entry name" value="Acyl-CoA_DH_CS"/>
</dbReference>
<feature type="domain" description="Acyl-CoA dehydrogenase/oxidase C-terminal" evidence="6">
    <location>
        <begin position="267"/>
        <end position="414"/>
    </location>
</feature>
<dbReference type="InterPro" id="IPR006091">
    <property type="entry name" value="Acyl-CoA_Oxase/DH_mid-dom"/>
</dbReference>
<reference evidence="10" key="1">
    <citation type="journal article" date="2019" name="Int. J. Syst. Evol. Microbiol.">
        <title>The Global Catalogue of Microorganisms (GCM) 10K type strain sequencing project: providing services to taxonomists for standard genome sequencing and annotation.</title>
        <authorList>
            <consortium name="The Broad Institute Genomics Platform"/>
            <consortium name="The Broad Institute Genome Sequencing Center for Infectious Disease"/>
            <person name="Wu L."/>
            <person name="Ma J."/>
        </authorList>
    </citation>
    <scope>NUCLEOTIDE SEQUENCE [LARGE SCALE GENOMIC DNA]</scope>
    <source>
        <strain evidence="10">NBRC 112416</strain>
    </source>
</reference>
<comment type="similarity">
    <text evidence="2 5">Belongs to the acyl-CoA dehydrogenase family.</text>
</comment>
<dbReference type="SUPFAM" id="SSF47203">
    <property type="entry name" value="Acyl-CoA dehydrogenase C-terminal domain-like"/>
    <property type="match status" value="1"/>
</dbReference>
<dbReference type="Gene3D" id="1.20.140.10">
    <property type="entry name" value="Butyryl-CoA Dehydrogenase, subunit A, domain 3"/>
    <property type="match status" value="1"/>
</dbReference>
<dbReference type="Gene3D" id="2.40.110.10">
    <property type="entry name" value="Butyryl-CoA Dehydrogenase, subunit A, domain 2"/>
    <property type="match status" value="1"/>
</dbReference>
<evidence type="ECO:0000256" key="3">
    <source>
        <dbReference type="ARBA" id="ARBA00022630"/>
    </source>
</evidence>
<feature type="domain" description="Acyl-CoA dehydrogenase/oxidase N-terminal" evidence="8">
    <location>
        <begin position="27"/>
        <end position="147"/>
    </location>
</feature>
<dbReference type="SUPFAM" id="SSF56645">
    <property type="entry name" value="Acyl-CoA dehydrogenase NM domain-like"/>
    <property type="match status" value="1"/>
</dbReference>
<sequence>MHAQLEDILFTLEAVGATTGPGAWNGEDARQVLEALIGFAAERLSPLDGPGDRQGCRIEDGRVRLPEGFKDAYKTYVDLGWHLLSLPEAHGGAGAPEAIGCAASELLTAGNHAFQMLVALVPGAATVIERFASANDRAGFLPDLIDGRALATMCLTEAGAGSDLGAIRTRAVPHVNGDWRISGEKIFISGGDQDLSETIVHLVLARTGALEDGWRGLSLFACPSHRPDGARNALRVLRIEDKLGLHASPTCQLRFEDAEARLISNPGEGLKVMFVMMDHARLDVAAQGVAHAARAHALASAYAGERKQGGLAIEMHGDVRRMLEEMDALALGSRAMVLRSAVHLENGPLAAFLVPVCKVFATEAATHVADLGIQVLGGYGYLREYELERIWRDARVTRLYEGTNGILSMTLLTRLVGGRDKAPLAAFLAEIDAALALPVPAEAKAPVSELQRRWQEVQSMLSAMPDAGMAASAFMRLTGLLFFSACWLRLESAAEGSAIDGRIARLARFVRAGLLPEADALAARCRALAAIQGDMADD</sequence>
<dbReference type="Pfam" id="PF00441">
    <property type="entry name" value="Acyl-CoA_dh_1"/>
    <property type="match status" value="1"/>
</dbReference>
<dbReference type="Gene3D" id="1.10.540.10">
    <property type="entry name" value="Acyl-CoA dehydrogenase/oxidase, N-terminal domain"/>
    <property type="match status" value="1"/>
</dbReference>
<dbReference type="PROSITE" id="PS00073">
    <property type="entry name" value="ACYL_COA_DH_2"/>
    <property type="match status" value="1"/>
</dbReference>
<dbReference type="PANTHER" id="PTHR42803">
    <property type="entry name" value="ACYL-COA DEHYDROGENASE"/>
    <property type="match status" value="1"/>
</dbReference>
<evidence type="ECO:0000256" key="2">
    <source>
        <dbReference type="ARBA" id="ARBA00009347"/>
    </source>
</evidence>
<dbReference type="EMBL" id="BSNS01000011">
    <property type="protein sequence ID" value="GLQ55383.1"/>
    <property type="molecule type" value="Genomic_DNA"/>
</dbReference>
<dbReference type="InterPro" id="IPR036250">
    <property type="entry name" value="AcylCo_DH-like_C"/>
</dbReference>
<dbReference type="InterPro" id="IPR009100">
    <property type="entry name" value="AcylCoA_DH/oxidase_NM_dom_sf"/>
</dbReference>
<keyword evidence="4 5" id="KW-0274">FAD</keyword>
<dbReference type="InterPro" id="IPR052166">
    <property type="entry name" value="Diverse_Acyl-CoA_DH"/>
</dbReference>
<comment type="caution">
    <text evidence="9">The sequence shown here is derived from an EMBL/GenBank/DDBJ whole genome shotgun (WGS) entry which is preliminary data.</text>
</comment>
<feature type="domain" description="Acyl-CoA oxidase/dehydrogenase middle" evidence="7">
    <location>
        <begin position="153"/>
        <end position="257"/>
    </location>
</feature>
<evidence type="ECO:0000259" key="7">
    <source>
        <dbReference type="Pfam" id="PF02770"/>
    </source>
</evidence>
<dbReference type="Pfam" id="PF02771">
    <property type="entry name" value="Acyl-CoA_dh_N"/>
    <property type="match status" value="1"/>
</dbReference>
<protein>
    <submittedName>
        <fullName evidence="9">Acyl-CoA dehydrogenase</fullName>
    </submittedName>
</protein>
<dbReference type="RefSeq" id="WP_284340794.1">
    <property type="nucleotide sequence ID" value="NZ_BSNS01000011.1"/>
</dbReference>
<dbReference type="PROSITE" id="PS00072">
    <property type="entry name" value="ACYL_COA_DH_1"/>
    <property type="match status" value="1"/>
</dbReference>
<keyword evidence="5" id="KW-0560">Oxidoreductase</keyword>
<evidence type="ECO:0000256" key="4">
    <source>
        <dbReference type="ARBA" id="ARBA00022827"/>
    </source>
</evidence>
<dbReference type="Pfam" id="PF02770">
    <property type="entry name" value="Acyl-CoA_dh_M"/>
    <property type="match status" value="1"/>
</dbReference>
<accession>A0ABQ5W676</accession>
<comment type="cofactor">
    <cofactor evidence="1 5">
        <name>FAD</name>
        <dbReference type="ChEBI" id="CHEBI:57692"/>
    </cofactor>
</comment>
<dbReference type="InterPro" id="IPR046373">
    <property type="entry name" value="Acyl-CoA_Oxase/DH_mid-dom_sf"/>
</dbReference>
<dbReference type="InterPro" id="IPR037069">
    <property type="entry name" value="AcylCoA_DH/ox_N_sf"/>
</dbReference>
<organism evidence="9 10">
    <name type="scientific">Devosia nitrariae</name>
    <dbReference type="NCBI Taxonomy" id="2071872"/>
    <lineage>
        <taxon>Bacteria</taxon>
        <taxon>Pseudomonadati</taxon>
        <taxon>Pseudomonadota</taxon>
        <taxon>Alphaproteobacteria</taxon>
        <taxon>Hyphomicrobiales</taxon>
        <taxon>Devosiaceae</taxon>
        <taxon>Devosia</taxon>
    </lineage>
</organism>
<evidence type="ECO:0000313" key="9">
    <source>
        <dbReference type="EMBL" id="GLQ55383.1"/>
    </source>
</evidence>
<name>A0ABQ5W676_9HYPH</name>
<proteinExistence type="inferred from homology"/>
<evidence type="ECO:0000259" key="6">
    <source>
        <dbReference type="Pfam" id="PF00441"/>
    </source>
</evidence>
<keyword evidence="3 5" id="KW-0285">Flavoprotein</keyword>
<keyword evidence="10" id="KW-1185">Reference proteome</keyword>
<evidence type="ECO:0000256" key="1">
    <source>
        <dbReference type="ARBA" id="ARBA00001974"/>
    </source>
</evidence>
<dbReference type="InterPro" id="IPR009075">
    <property type="entry name" value="AcylCo_DH/oxidase_C"/>
</dbReference>
<evidence type="ECO:0000259" key="8">
    <source>
        <dbReference type="Pfam" id="PF02771"/>
    </source>
</evidence>
<gene>
    <name evidence="9" type="ORF">GCM10010862_26420</name>
</gene>
<dbReference type="InterPro" id="IPR013786">
    <property type="entry name" value="AcylCoA_DH/ox_N"/>
</dbReference>
<dbReference type="PANTHER" id="PTHR42803:SF1">
    <property type="entry name" value="BROAD-SPECIFICITY LINEAR ACYL-COA DEHYDROGENASE FADE5"/>
    <property type="match status" value="1"/>
</dbReference>
<evidence type="ECO:0000313" key="10">
    <source>
        <dbReference type="Proteomes" id="UP001156691"/>
    </source>
</evidence>